<accession>A0A0A9GZS3</accession>
<protein>
    <submittedName>
        <fullName evidence="1">Uncharacterized protein</fullName>
    </submittedName>
</protein>
<proteinExistence type="predicted"/>
<reference evidence="1" key="2">
    <citation type="journal article" date="2015" name="Data Brief">
        <title>Shoot transcriptome of the giant reed, Arundo donax.</title>
        <authorList>
            <person name="Barrero R.A."/>
            <person name="Guerrero F.D."/>
            <person name="Moolhuijzen P."/>
            <person name="Goolsby J.A."/>
            <person name="Tidwell J."/>
            <person name="Bellgard S.E."/>
            <person name="Bellgard M.I."/>
        </authorList>
    </citation>
    <scope>NUCLEOTIDE SEQUENCE</scope>
    <source>
        <tissue evidence="1">Shoot tissue taken approximately 20 cm above the soil surface</tissue>
    </source>
</reference>
<sequence>MVSFNHRWPGFSKSTKTAQKPWFSRLPSRLDFTSERFIEPSYCSNFDFRSVFDSVSETGTVAIS</sequence>
<evidence type="ECO:0000313" key="1">
    <source>
        <dbReference type="EMBL" id="JAE29044.1"/>
    </source>
</evidence>
<dbReference type="EMBL" id="GBRH01168852">
    <property type="protein sequence ID" value="JAE29044.1"/>
    <property type="molecule type" value="Transcribed_RNA"/>
</dbReference>
<dbReference type="AlphaFoldDB" id="A0A0A9GZS3"/>
<reference evidence="1" key="1">
    <citation type="submission" date="2014-09" db="EMBL/GenBank/DDBJ databases">
        <authorList>
            <person name="Magalhaes I.L.F."/>
            <person name="Oliveira U."/>
            <person name="Santos F.R."/>
            <person name="Vidigal T.H.D.A."/>
            <person name="Brescovit A.D."/>
            <person name="Santos A.J."/>
        </authorList>
    </citation>
    <scope>NUCLEOTIDE SEQUENCE</scope>
    <source>
        <tissue evidence="1">Shoot tissue taken approximately 20 cm above the soil surface</tissue>
    </source>
</reference>
<organism evidence="1">
    <name type="scientific">Arundo donax</name>
    <name type="common">Giant reed</name>
    <name type="synonym">Donax arundinaceus</name>
    <dbReference type="NCBI Taxonomy" id="35708"/>
    <lineage>
        <taxon>Eukaryota</taxon>
        <taxon>Viridiplantae</taxon>
        <taxon>Streptophyta</taxon>
        <taxon>Embryophyta</taxon>
        <taxon>Tracheophyta</taxon>
        <taxon>Spermatophyta</taxon>
        <taxon>Magnoliopsida</taxon>
        <taxon>Liliopsida</taxon>
        <taxon>Poales</taxon>
        <taxon>Poaceae</taxon>
        <taxon>PACMAD clade</taxon>
        <taxon>Arundinoideae</taxon>
        <taxon>Arundineae</taxon>
        <taxon>Arundo</taxon>
    </lineage>
</organism>
<name>A0A0A9GZS3_ARUDO</name>